<dbReference type="GO" id="GO:0009535">
    <property type="term" value="C:chloroplast thylakoid membrane"/>
    <property type="evidence" value="ECO:0007669"/>
    <property type="project" value="UniProtKB-SubCell"/>
</dbReference>
<keyword evidence="5" id="KW-0793">Thylakoid</keyword>
<dbReference type="Proteomes" id="UP000623129">
    <property type="component" value="Unassembled WGS sequence"/>
</dbReference>
<dbReference type="OrthoDB" id="783722at2759"/>
<keyword evidence="3" id="KW-0934">Plastid</keyword>
<keyword evidence="4" id="KW-0809">Transit peptide</keyword>
<sequence>MVSPLSGINAVASNFIQCKQSQTGVSKFIVRSTLGTSFDSRENQVNPSNYEKLLVSRRVCFGIGVIALFPQLQTGPARAEDNGWWITGPLPIPTVTSKITNEETGTRSFLQNGIYMAKILPEGSAYRLRQCAFDLLAMKDLIYQGDVWPHIRRYLCLKSTFMYYDFDIVISAANDEEKPPLTNLANRLFDNAELLLEAVVKKDEPLTKSIYADTEVILQEVMAKMA</sequence>
<dbReference type="GO" id="GO:0019898">
    <property type="term" value="C:extrinsic component of membrane"/>
    <property type="evidence" value="ECO:0007669"/>
    <property type="project" value="InterPro"/>
</dbReference>
<evidence type="ECO:0000256" key="4">
    <source>
        <dbReference type="ARBA" id="ARBA00022946"/>
    </source>
</evidence>
<evidence type="ECO:0000256" key="2">
    <source>
        <dbReference type="ARBA" id="ARBA00022528"/>
    </source>
</evidence>
<dbReference type="PANTHER" id="PTHR33399">
    <property type="entry name" value="OXYGEN-EVOLVING ENHANCER PROTEIN 3-1, CHLOROPLASTIC"/>
    <property type="match status" value="1"/>
</dbReference>
<dbReference type="AlphaFoldDB" id="A0A833QLI3"/>
<keyword evidence="2" id="KW-0150">Chloroplast</keyword>
<dbReference type="InterPro" id="IPR054099">
    <property type="entry name" value="PSII_PsbQ_pln"/>
</dbReference>
<comment type="similarity">
    <text evidence="7">Belongs to the PsbQ family.</text>
</comment>
<proteinExistence type="inferred from homology"/>
<dbReference type="PANTHER" id="PTHR33399:SF2">
    <property type="entry name" value="PHOTOSYNTHETIC NDH SUBUNIT OF LUMENAL LOCATION 3, CHLOROPLASTIC"/>
    <property type="match status" value="1"/>
</dbReference>
<dbReference type="GO" id="GO:0009767">
    <property type="term" value="P:photosynthetic electron transport chain"/>
    <property type="evidence" value="ECO:0007669"/>
    <property type="project" value="TreeGrafter"/>
</dbReference>
<dbReference type="Pfam" id="PF05757">
    <property type="entry name" value="PsbQ"/>
    <property type="match status" value="1"/>
</dbReference>
<keyword evidence="6" id="KW-0472">Membrane</keyword>
<accession>A0A833QLI3</accession>
<gene>
    <name evidence="8" type="ORF">FCM35_KLT10424</name>
</gene>
<protein>
    <submittedName>
        <fullName evidence="8">PsbQ-like protein 2</fullName>
    </submittedName>
</protein>
<evidence type="ECO:0000256" key="3">
    <source>
        <dbReference type="ARBA" id="ARBA00022640"/>
    </source>
</evidence>
<dbReference type="GO" id="GO:0005509">
    <property type="term" value="F:calcium ion binding"/>
    <property type="evidence" value="ECO:0007669"/>
    <property type="project" value="InterPro"/>
</dbReference>
<comment type="caution">
    <text evidence="8">The sequence shown here is derived from an EMBL/GenBank/DDBJ whole genome shotgun (WGS) entry which is preliminary data.</text>
</comment>
<organism evidence="8 9">
    <name type="scientific">Carex littledalei</name>
    <dbReference type="NCBI Taxonomy" id="544730"/>
    <lineage>
        <taxon>Eukaryota</taxon>
        <taxon>Viridiplantae</taxon>
        <taxon>Streptophyta</taxon>
        <taxon>Embryophyta</taxon>
        <taxon>Tracheophyta</taxon>
        <taxon>Spermatophyta</taxon>
        <taxon>Magnoliopsida</taxon>
        <taxon>Liliopsida</taxon>
        <taxon>Poales</taxon>
        <taxon>Cyperaceae</taxon>
        <taxon>Cyperoideae</taxon>
        <taxon>Cariceae</taxon>
        <taxon>Carex</taxon>
        <taxon>Carex subgen. Euthyceras</taxon>
    </lineage>
</organism>
<dbReference type="InterPro" id="IPR023222">
    <property type="entry name" value="PsbQ-like_dom_sf"/>
</dbReference>
<evidence type="ECO:0000313" key="8">
    <source>
        <dbReference type="EMBL" id="KAF3325353.1"/>
    </source>
</evidence>
<dbReference type="SUPFAM" id="SSF101112">
    <property type="entry name" value="Oxygen-evolving enhancer protein 3"/>
    <property type="match status" value="1"/>
</dbReference>
<evidence type="ECO:0000256" key="1">
    <source>
        <dbReference type="ARBA" id="ARBA00004334"/>
    </source>
</evidence>
<evidence type="ECO:0000313" key="9">
    <source>
        <dbReference type="Proteomes" id="UP000623129"/>
    </source>
</evidence>
<reference evidence="8" key="1">
    <citation type="submission" date="2020-01" db="EMBL/GenBank/DDBJ databases">
        <title>Genome sequence of Kobresia littledalei, the first chromosome-level genome in the family Cyperaceae.</title>
        <authorList>
            <person name="Qu G."/>
        </authorList>
    </citation>
    <scope>NUCLEOTIDE SEQUENCE</scope>
    <source>
        <strain evidence="8">C.B.Clarke</strain>
        <tissue evidence="8">Leaf</tissue>
    </source>
</reference>
<name>A0A833QLI3_9POAL</name>
<comment type="subcellular location">
    <subcellularLocation>
        <location evidence="1">Plastid</location>
        <location evidence="1">Chloroplast thylakoid membrane</location>
    </subcellularLocation>
</comment>
<dbReference type="EMBL" id="SWLB01000020">
    <property type="protein sequence ID" value="KAF3325353.1"/>
    <property type="molecule type" value="Genomic_DNA"/>
</dbReference>
<dbReference type="GO" id="GO:0009654">
    <property type="term" value="C:photosystem II oxygen evolving complex"/>
    <property type="evidence" value="ECO:0007669"/>
    <property type="project" value="InterPro"/>
</dbReference>
<dbReference type="InterPro" id="IPR008797">
    <property type="entry name" value="PSII_PsbQ"/>
</dbReference>
<keyword evidence="9" id="KW-1185">Reference proteome</keyword>
<evidence type="ECO:0000256" key="6">
    <source>
        <dbReference type="ARBA" id="ARBA00023136"/>
    </source>
</evidence>
<evidence type="ECO:0000256" key="5">
    <source>
        <dbReference type="ARBA" id="ARBA00023078"/>
    </source>
</evidence>
<dbReference type="Gene3D" id="1.20.120.290">
    <property type="entry name" value="Oxygen-evolving enhancer protein 3 (PsbQ), four-helix up-down bundle"/>
    <property type="match status" value="1"/>
</dbReference>
<evidence type="ECO:0000256" key="7">
    <source>
        <dbReference type="ARBA" id="ARBA00035649"/>
    </source>
</evidence>